<keyword evidence="7" id="KW-1185">Reference proteome</keyword>
<dbReference type="EMBL" id="JANJYI010000004">
    <property type="protein sequence ID" value="KAK2651932.1"/>
    <property type="molecule type" value="Genomic_DNA"/>
</dbReference>
<evidence type="ECO:0000256" key="1">
    <source>
        <dbReference type="ARBA" id="ARBA00004613"/>
    </source>
</evidence>
<reference evidence="6" key="1">
    <citation type="journal article" date="2023" name="Plant J.">
        <title>Genome sequences and population genomics provide insights into the demographic history, inbreeding, and mutation load of two 'living fossil' tree species of Dipteronia.</title>
        <authorList>
            <person name="Feng Y."/>
            <person name="Comes H.P."/>
            <person name="Chen J."/>
            <person name="Zhu S."/>
            <person name="Lu R."/>
            <person name="Zhang X."/>
            <person name="Li P."/>
            <person name="Qiu J."/>
            <person name="Olsen K.M."/>
            <person name="Qiu Y."/>
        </authorList>
    </citation>
    <scope>NUCLEOTIDE SEQUENCE</scope>
    <source>
        <strain evidence="6">KIB01</strain>
    </source>
</reference>
<comment type="caution">
    <text evidence="6">The sequence shown here is derived from an EMBL/GenBank/DDBJ whole genome shotgun (WGS) entry which is preliminary data.</text>
</comment>
<dbReference type="Pfam" id="PF05938">
    <property type="entry name" value="Self-incomp_S1"/>
    <property type="match status" value="1"/>
</dbReference>
<sequence>MSKHGTLMKSVDVFDSRWRFVNCKETRTCYWSVRDDGFYFTDAPGNKWHKFRGWGDD</sequence>
<comment type="subcellular location">
    <subcellularLocation>
        <location evidence="1">Secreted</location>
    </subcellularLocation>
</comment>
<comment type="similarity">
    <text evidence="2">Belongs to the plant self-incompatibility (S1) protein family.</text>
</comment>
<evidence type="ECO:0000256" key="2">
    <source>
        <dbReference type="ARBA" id="ARBA00005581"/>
    </source>
</evidence>
<dbReference type="AlphaFoldDB" id="A0AAD9X3A2"/>
<keyword evidence="5" id="KW-0732">Signal</keyword>
<protein>
    <submittedName>
        <fullName evidence="6">Uncharacterized protein</fullName>
    </submittedName>
</protein>
<dbReference type="GO" id="GO:0060320">
    <property type="term" value="P:rejection of self pollen"/>
    <property type="evidence" value="ECO:0007669"/>
    <property type="project" value="UniProtKB-KW"/>
</dbReference>
<evidence type="ECO:0000256" key="5">
    <source>
        <dbReference type="ARBA" id="ARBA00022729"/>
    </source>
</evidence>
<dbReference type="GO" id="GO:0005576">
    <property type="term" value="C:extracellular region"/>
    <property type="evidence" value="ECO:0007669"/>
    <property type="project" value="UniProtKB-SubCell"/>
</dbReference>
<accession>A0AAD9X3A2</accession>
<gene>
    <name evidence="6" type="ORF">Ddye_011788</name>
</gene>
<keyword evidence="4" id="KW-0964">Secreted</keyword>
<evidence type="ECO:0000256" key="4">
    <source>
        <dbReference type="ARBA" id="ARBA00022525"/>
    </source>
</evidence>
<dbReference type="Proteomes" id="UP001280121">
    <property type="component" value="Unassembled WGS sequence"/>
</dbReference>
<evidence type="ECO:0000256" key="3">
    <source>
        <dbReference type="ARBA" id="ARBA00022471"/>
    </source>
</evidence>
<organism evidence="6 7">
    <name type="scientific">Dipteronia dyeriana</name>
    <dbReference type="NCBI Taxonomy" id="168575"/>
    <lineage>
        <taxon>Eukaryota</taxon>
        <taxon>Viridiplantae</taxon>
        <taxon>Streptophyta</taxon>
        <taxon>Embryophyta</taxon>
        <taxon>Tracheophyta</taxon>
        <taxon>Spermatophyta</taxon>
        <taxon>Magnoliopsida</taxon>
        <taxon>eudicotyledons</taxon>
        <taxon>Gunneridae</taxon>
        <taxon>Pentapetalae</taxon>
        <taxon>rosids</taxon>
        <taxon>malvids</taxon>
        <taxon>Sapindales</taxon>
        <taxon>Sapindaceae</taxon>
        <taxon>Hippocastanoideae</taxon>
        <taxon>Acereae</taxon>
        <taxon>Dipteronia</taxon>
    </lineage>
</organism>
<name>A0AAD9X3A2_9ROSI</name>
<evidence type="ECO:0000313" key="7">
    <source>
        <dbReference type="Proteomes" id="UP001280121"/>
    </source>
</evidence>
<dbReference type="InterPro" id="IPR010264">
    <property type="entry name" value="Self-incomp_S1"/>
</dbReference>
<keyword evidence="3" id="KW-0713">Self-incompatibility</keyword>
<proteinExistence type="inferred from homology"/>
<evidence type="ECO:0000313" key="6">
    <source>
        <dbReference type="EMBL" id="KAK2651932.1"/>
    </source>
</evidence>